<evidence type="ECO:0000313" key="1">
    <source>
        <dbReference type="EMBL" id="KAK3378927.1"/>
    </source>
</evidence>
<reference evidence="1" key="2">
    <citation type="submission" date="2023-06" db="EMBL/GenBank/DDBJ databases">
        <authorList>
            <consortium name="Lawrence Berkeley National Laboratory"/>
            <person name="Haridas S."/>
            <person name="Hensen N."/>
            <person name="Bonometti L."/>
            <person name="Westerberg I."/>
            <person name="Brannstrom I.O."/>
            <person name="Guillou S."/>
            <person name="Cros-Aarteil S."/>
            <person name="Calhoun S."/>
            <person name="Kuo A."/>
            <person name="Mondo S."/>
            <person name="Pangilinan J."/>
            <person name="Riley R."/>
            <person name="Labutti K."/>
            <person name="Andreopoulos B."/>
            <person name="Lipzen A."/>
            <person name="Chen C."/>
            <person name="Yanf M."/>
            <person name="Daum C."/>
            <person name="Ng V."/>
            <person name="Clum A."/>
            <person name="Steindorff A."/>
            <person name="Ohm R."/>
            <person name="Martin F."/>
            <person name="Silar P."/>
            <person name="Natvig D."/>
            <person name="Lalanne C."/>
            <person name="Gautier V."/>
            <person name="Ament-Velasquez S.L."/>
            <person name="Kruys A."/>
            <person name="Hutchinson M.I."/>
            <person name="Powell A.J."/>
            <person name="Barry K."/>
            <person name="Miller A.N."/>
            <person name="Grigoriev I.V."/>
            <person name="Debuchy R."/>
            <person name="Gladieux P."/>
            <person name="Thoren M.H."/>
            <person name="Johannesson H."/>
        </authorList>
    </citation>
    <scope>NUCLEOTIDE SEQUENCE</scope>
    <source>
        <strain evidence="1">CBS 958.72</strain>
    </source>
</reference>
<comment type="caution">
    <text evidence="1">The sequence shown here is derived from an EMBL/GenBank/DDBJ whole genome shotgun (WGS) entry which is preliminary data.</text>
</comment>
<dbReference type="Proteomes" id="UP001287356">
    <property type="component" value="Unassembled WGS sequence"/>
</dbReference>
<dbReference type="AlphaFoldDB" id="A0AAE0NCI4"/>
<reference evidence="1" key="1">
    <citation type="journal article" date="2023" name="Mol. Phylogenet. Evol.">
        <title>Genome-scale phylogeny and comparative genomics of the fungal order Sordariales.</title>
        <authorList>
            <person name="Hensen N."/>
            <person name="Bonometti L."/>
            <person name="Westerberg I."/>
            <person name="Brannstrom I.O."/>
            <person name="Guillou S."/>
            <person name="Cros-Aarteil S."/>
            <person name="Calhoun S."/>
            <person name="Haridas S."/>
            <person name="Kuo A."/>
            <person name="Mondo S."/>
            <person name="Pangilinan J."/>
            <person name="Riley R."/>
            <person name="LaButti K."/>
            <person name="Andreopoulos B."/>
            <person name="Lipzen A."/>
            <person name="Chen C."/>
            <person name="Yan M."/>
            <person name="Daum C."/>
            <person name="Ng V."/>
            <person name="Clum A."/>
            <person name="Steindorff A."/>
            <person name="Ohm R.A."/>
            <person name="Martin F."/>
            <person name="Silar P."/>
            <person name="Natvig D.O."/>
            <person name="Lalanne C."/>
            <person name="Gautier V."/>
            <person name="Ament-Velasquez S.L."/>
            <person name="Kruys A."/>
            <person name="Hutchinson M.I."/>
            <person name="Powell A.J."/>
            <person name="Barry K."/>
            <person name="Miller A.N."/>
            <person name="Grigoriev I.V."/>
            <person name="Debuchy R."/>
            <person name="Gladieux P."/>
            <person name="Hiltunen Thoren M."/>
            <person name="Johannesson H."/>
        </authorList>
    </citation>
    <scope>NUCLEOTIDE SEQUENCE</scope>
    <source>
        <strain evidence="1">CBS 958.72</strain>
    </source>
</reference>
<proteinExistence type="predicted"/>
<organism evidence="1 2">
    <name type="scientific">Lasiosphaeria ovina</name>
    <dbReference type="NCBI Taxonomy" id="92902"/>
    <lineage>
        <taxon>Eukaryota</taxon>
        <taxon>Fungi</taxon>
        <taxon>Dikarya</taxon>
        <taxon>Ascomycota</taxon>
        <taxon>Pezizomycotina</taxon>
        <taxon>Sordariomycetes</taxon>
        <taxon>Sordariomycetidae</taxon>
        <taxon>Sordariales</taxon>
        <taxon>Lasiosphaeriaceae</taxon>
        <taxon>Lasiosphaeria</taxon>
    </lineage>
</organism>
<accession>A0AAE0NCI4</accession>
<sequence length="187" mass="20455">MRKTRRQKGDASALRITEAERAKLFSWRGIPLPHRSSRLAASQTPLRQRQRLGASNSANGAVLVRLVRKRRGFCSWLQGIPSAVAAPFWVSLPLKSLALWRPSGVAGLRALALAAQPGEPGRAWACSLEPVVQWGAKFFSSSQPHPQVCLVHSTSILSADRSIRLDYGLYFAQIVTGNTTTLTATRV</sequence>
<dbReference type="EMBL" id="JAULSN010000002">
    <property type="protein sequence ID" value="KAK3378927.1"/>
    <property type="molecule type" value="Genomic_DNA"/>
</dbReference>
<gene>
    <name evidence="1" type="ORF">B0T24DRAFT_142718</name>
</gene>
<keyword evidence="2" id="KW-1185">Reference proteome</keyword>
<evidence type="ECO:0000313" key="2">
    <source>
        <dbReference type="Proteomes" id="UP001287356"/>
    </source>
</evidence>
<name>A0AAE0NCI4_9PEZI</name>
<protein>
    <submittedName>
        <fullName evidence="1">Uncharacterized protein</fullName>
    </submittedName>
</protein>